<dbReference type="PROSITE" id="PS50294">
    <property type="entry name" value="WD_REPEATS_REGION"/>
    <property type="match status" value="1"/>
</dbReference>
<dbReference type="Gene3D" id="2.130.10.10">
    <property type="entry name" value="YVTN repeat-like/Quinoprotein amine dehydrogenase"/>
    <property type="match status" value="1"/>
</dbReference>
<name>A0AA88J2R7_FICCA</name>
<feature type="repeat" description="WD" evidence="1">
    <location>
        <begin position="77"/>
        <end position="116"/>
    </location>
</feature>
<keyword evidence="3" id="KW-1185">Reference proteome</keyword>
<dbReference type="InterPro" id="IPR001680">
    <property type="entry name" value="WD40_rpt"/>
</dbReference>
<feature type="repeat" description="WD" evidence="1">
    <location>
        <begin position="117"/>
        <end position="146"/>
    </location>
</feature>
<dbReference type="AlphaFoldDB" id="A0AA88J2R7"/>
<accession>A0AA88J2R7</accession>
<evidence type="ECO:0000313" key="3">
    <source>
        <dbReference type="Proteomes" id="UP001187192"/>
    </source>
</evidence>
<proteinExistence type="predicted"/>
<dbReference type="PANTHER" id="PTHR44489:SF14">
    <property type="entry name" value="ZINC FINGER CCCH DOMAIN-CONTAINING PROTEIN 59-RELATED"/>
    <property type="match status" value="1"/>
</dbReference>
<protein>
    <submittedName>
        <fullName evidence="2">Uncharacterized protein</fullName>
    </submittedName>
</protein>
<dbReference type="SMART" id="SM00320">
    <property type="entry name" value="WD40"/>
    <property type="match status" value="2"/>
</dbReference>
<dbReference type="InterPro" id="IPR036322">
    <property type="entry name" value="WD40_repeat_dom_sf"/>
</dbReference>
<dbReference type="Proteomes" id="UP001187192">
    <property type="component" value="Unassembled WGS sequence"/>
</dbReference>
<dbReference type="InterPro" id="IPR015943">
    <property type="entry name" value="WD40/YVTN_repeat-like_dom_sf"/>
</dbReference>
<dbReference type="InterPro" id="IPR044715">
    <property type="entry name" value="WDR86-like"/>
</dbReference>
<dbReference type="PROSITE" id="PS50082">
    <property type="entry name" value="WD_REPEATS_2"/>
    <property type="match status" value="2"/>
</dbReference>
<dbReference type="SUPFAM" id="SSF50978">
    <property type="entry name" value="WD40 repeat-like"/>
    <property type="match status" value="1"/>
</dbReference>
<keyword evidence="1" id="KW-0853">WD repeat</keyword>
<comment type="caution">
    <text evidence="2">The sequence shown here is derived from an EMBL/GenBank/DDBJ whole genome shotgun (WGS) entry which is preliminary data.</text>
</comment>
<dbReference type="EMBL" id="BTGU01000109">
    <property type="protein sequence ID" value="GMN61294.1"/>
    <property type="molecule type" value="Genomic_DNA"/>
</dbReference>
<reference evidence="2" key="1">
    <citation type="submission" date="2023-07" db="EMBL/GenBank/DDBJ databases">
        <title>draft genome sequence of fig (Ficus carica).</title>
        <authorList>
            <person name="Takahashi T."/>
            <person name="Nishimura K."/>
        </authorList>
    </citation>
    <scope>NUCLEOTIDE SEQUENCE</scope>
</reference>
<gene>
    <name evidence="2" type="ORF">TIFTF001_030381</name>
</gene>
<dbReference type="Pfam" id="PF00400">
    <property type="entry name" value="WD40"/>
    <property type="match status" value="2"/>
</dbReference>
<sequence length="318" mass="34912">MCAKRLSPGLHYLQEATSCTWVAKTELCEIGIAIPGNAWNVQRNAEFSLDEPSGQILVWKVSHESETTHLFQPTHSLDGHTHAVLCLTIGRQMLYSGSMDGMINKWDCGTLQCLATVKGHSSAVTSLTVGGQFLVSGSLDSTIKAWGSTQEGGLEVCHTHKEEKGVLAFGGMNIPVMLNEDNRHDILFCSRDDNSVRLYQLPTFQEKGRLIARQEVQSIQVHDGNRGLFFTGDGTALSLVTMMLNQGSCSHVRLTMWQGIHPCARLSASERACSRTRLPSVRASANVPSHIWFDPARRSYSARSSRPDLLCGNAHAHP</sequence>
<dbReference type="PANTHER" id="PTHR44489">
    <property type="match status" value="1"/>
</dbReference>
<organism evidence="2 3">
    <name type="scientific">Ficus carica</name>
    <name type="common">Common fig</name>
    <dbReference type="NCBI Taxonomy" id="3494"/>
    <lineage>
        <taxon>Eukaryota</taxon>
        <taxon>Viridiplantae</taxon>
        <taxon>Streptophyta</taxon>
        <taxon>Embryophyta</taxon>
        <taxon>Tracheophyta</taxon>
        <taxon>Spermatophyta</taxon>
        <taxon>Magnoliopsida</taxon>
        <taxon>eudicotyledons</taxon>
        <taxon>Gunneridae</taxon>
        <taxon>Pentapetalae</taxon>
        <taxon>rosids</taxon>
        <taxon>fabids</taxon>
        <taxon>Rosales</taxon>
        <taxon>Moraceae</taxon>
        <taxon>Ficeae</taxon>
        <taxon>Ficus</taxon>
    </lineage>
</organism>
<evidence type="ECO:0000313" key="2">
    <source>
        <dbReference type="EMBL" id="GMN61294.1"/>
    </source>
</evidence>
<evidence type="ECO:0000256" key="1">
    <source>
        <dbReference type="PROSITE-ProRule" id="PRU00221"/>
    </source>
</evidence>